<gene>
    <name evidence="1" type="ORF">IT779_00805</name>
</gene>
<protein>
    <submittedName>
        <fullName evidence="1">Uncharacterized protein</fullName>
    </submittedName>
</protein>
<name>A0A931I4P8_9NOCA</name>
<dbReference type="AlphaFoldDB" id="A0A931I4P8"/>
<reference evidence="1" key="1">
    <citation type="submission" date="2020-11" db="EMBL/GenBank/DDBJ databases">
        <title>Nocardia NEAU-351.nov., a novel actinomycete isolated from the cow dung.</title>
        <authorList>
            <person name="Zhang X."/>
        </authorList>
    </citation>
    <scope>NUCLEOTIDE SEQUENCE</scope>
    <source>
        <strain evidence="1">NEAU-351</strain>
    </source>
</reference>
<organism evidence="1 2">
    <name type="scientific">Nocardia bovistercoris</name>
    <dbReference type="NCBI Taxonomy" id="2785916"/>
    <lineage>
        <taxon>Bacteria</taxon>
        <taxon>Bacillati</taxon>
        <taxon>Actinomycetota</taxon>
        <taxon>Actinomycetes</taxon>
        <taxon>Mycobacteriales</taxon>
        <taxon>Nocardiaceae</taxon>
        <taxon>Nocardia</taxon>
    </lineage>
</organism>
<comment type="caution">
    <text evidence="1">The sequence shown here is derived from an EMBL/GenBank/DDBJ whole genome shotgun (WGS) entry which is preliminary data.</text>
</comment>
<proteinExistence type="predicted"/>
<accession>A0A931I4P8</accession>
<keyword evidence="2" id="KW-1185">Reference proteome</keyword>
<dbReference type="Proteomes" id="UP000655751">
    <property type="component" value="Unassembled WGS sequence"/>
</dbReference>
<evidence type="ECO:0000313" key="2">
    <source>
        <dbReference type="Proteomes" id="UP000655751"/>
    </source>
</evidence>
<dbReference type="EMBL" id="JADMLG010000001">
    <property type="protein sequence ID" value="MBH0774824.1"/>
    <property type="molecule type" value="Genomic_DNA"/>
</dbReference>
<dbReference type="RefSeq" id="WP_196147185.1">
    <property type="nucleotide sequence ID" value="NZ_JADMLG010000001.1"/>
</dbReference>
<sequence length="50" mass="5478">MLVIMANPEQIGVPTMVDATYRPATPAASTAASIATERIGPWRRDYPARY</sequence>
<evidence type="ECO:0000313" key="1">
    <source>
        <dbReference type="EMBL" id="MBH0774824.1"/>
    </source>
</evidence>